<accession>A0AAE1MUA9</accession>
<reference evidence="1" key="1">
    <citation type="submission" date="2023-10" db="EMBL/GenBank/DDBJ databases">
        <title>Chromosome-level genome of the transformable northern wattle, Acacia crassicarpa.</title>
        <authorList>
            <person name="Massaro I."/>
            <person name="Sinha N.R."/>
            <person name="Poethig S."/>
            <person name="Leichty A.R."/>
        </authorList>
    </citation>
    <scope>NUCLEOTIDE SEQUENCE</scope>
    <source>
        <strain evidence="1">Acra3RX</strain>
        <tissue evidence="1">Leaf</tissue>
    </source>
</reference>
<dbReference type="Proteomes" id="UP001293593">
    <property type="component" value="Unassembled WGS sequence"/>
</dbReference>
<dbReference type="PANTHER" id="PTHR35506:SF1">
    <property type="entry name" value="OS02G0135600 PROTEIN"/>
    <property type="match status" value="1"/>
</dbReference>
<gene>
    <name evidence="1" type="ORF">QN277_017781</name>
</gene>
<organism evidence="1 2">
    <name type="scientific">Acacia crassicarpa</name>
    <name type="common">northern wattle</name>
    <dbReference type="NCBI Taxonomy" id="499986"/>
    <lineage>
        <taxon>Eukaryota</taxon>
        <taxon>Viridiplantae</taxon>
        <taxon>Streptophyta</taxon>
        <taxon>Embryophyta</taxon>
        <taxon>Tracheophyta</taxon>
        <taxon>Spermatophyta</taxon>
        <taxon>Magnoliopsida</taxon>
        <taxon>eudicotyledons</taxon>
        <taxon>Gunneridae</taxon>
        <taxon>Pentapetalae</taxon>
        <taxon>rosids</taxon>
        <taxon>fabids</taxon>
        <taxon>Fabales</taxon>
        <taxon>Fabaceae</taxon>
        <taxon>Caesalpinioideae</taxon>
        <taxon>mimosoid clade</taxon>
        <taxon>Acacieae</taxon>
        <taxon>Acacia</taxon>
    </lineage>
</organism>
<dbReference type="AlphaFoldDB" id="A0AAE1MUA9"/>
<keyword evidence="2" id="KW-1185">Reference proteome</keyword>
<dbReference type="EMBL" id="JAWXYG010000004">
    <property type="protein sequence ID" value="KAK4274583.1"/>
    <property type="molecule type" value="Genomic_DNA"/>
</dbReference>
<name>A0AAE1MUA9_9FABA</name>
<evidence type="ECO:0000313" key="1">
    <source>
        <dbReference type="EMBL" id="KAK4274583.1"/>
    </source>
</evidence>
<evidence type="ECO:0000313" key="2">
    <source>
        <dbReference type="Proteomes" id="UP001293593"/>
    </source>
</evidence>
<proteinExistence type="predicted"/>
<protein>
    <recommendedName>
        <fullName evidence="3">AT5G11810-like protein</fullName>
    </recommendedName>
</protein>
<sequence>MADKPSRALVLFGDGLARFIDSSHVHLHSLASAGFCGFLSLPNSPPSESKDERIVREFAVLLDAYEAYLNMSEQDTDKDGPGNLMKQSLPDRFMGMKAAVLSKNSSLKSFSAKIGLHILQLDELLRAHNADLQVNVEALELLKLLGFQEGKVVDNNQFDVVFFHVGSGEKVNSNESKVIAADVEYVDALVAGIMCQAQPGSDISSRLHLSVVMSFGNVLKDDDSKFSVSKSFDEKNSYLSTLFPSQSYTMKGESPRKDVRHHSPMLIAQWQHGVTRKDNAEKFSFEDFKEYGGILTIPADRFLHEVAFKLWKAPKYGA</sequence>
<dbReference type="PANTHER" id="PTHR35506">
    <property type="entry name" value="OS02G0135600 PROTEIN"/>
    <property type="match status" value="1"/>
</dbReference>
<evidence type="ECO:0008006" key="3">
    <source>
        <dbReference type="Google" id="ProtNLM"/>
    </source>
</evidence>
<comment type="caution">
    <text evidence="1">The sequence shown here is derived from an EMBL/GenBank/DDBJ whole genome shotgun (WGS) entry which is preliminary data.</text>
</comment>